<evidence type="ECO:0008006" key="4">
    <source>
        <dbReference type="Google" id="ProtNLM"/>
    </source>
</evidence>
<reference evidence="2" key="2">
    <citation type="submission" date="2025-08" db="UniProtKB">
        <authorList>
            <consortium name="Ensembl"/>
        </authorList>
    </citation>
    <scope>IDENTIFICATION</scope>
</reference>
<dbReference type="Ensembl" id="ENSSHAT00000047670.1">
    <property type="protein sequence ID" value="ENSSHAP00000027250.1"/>
    <property type="gene ID" value="ENSSHAG00000024629.1"/>
</dbReference>
<evidence type="ECO:0000313" key="3">
    <source>
        <dbReference type="Proteomes" id="UP000007648"/>
    </source>
</evidence>
<feature type="compositionally biased region" description="Basic and acidic residues" evidence="1">
    <location>
        <begin position="122"/>
        <end position="134"/>
    </location>
</feature>
<proteinExistence type="predicted"/>
<dbReference type="PANTHER" id="PTHR18949:SF1">
    <property type="entry name" value="LYMPHOCYTE-SPECIFIC PROTEIN 1"/>
    <property type="match status" value="1"/>
</dbReference>
<accession>A0A7N4NR81</accession>
<name>A0A7N4NR81_SARHA</name>
<evidence type="ECO:0000313" key="2">
    <source>
        <dbReference type="Ensembl" id="ENSSHAP00000027250.1"/>
    </source>
</evidence>
<reference evidence="2 3" key="1">
    <citation type="journal article" date="2011" name="Proc. Natl. Acad. Sci. U.S.A.">
        <title>Genetic diversity and population structure of the endangered marsupial Sarcophilus harrisii (Tasmanian devil).</title>
        <authorList>
            <person name="Miller W."/>
            <person name="Hayes V.M."/>
            <person name="Ratan A."/>
            <person name="Petersen D.C."/>
            <person name="Wittekindt N.E."/>
            <person name="Miller J."/>
            <person name="Walenz B."/>
            <person name="Knight J."/>
            <person name="Qi J."/>
            <person name="Zhao F."/>
            <person name="Wang Q."/>
            <person name="Bedoya-Reina O.C."/>
            <person name="Katiyar N."/>
            <person name="Tomsho L.P."/>
            <person name="Kasson L.M."/>
            <person name="Hardie R.A."/>
            <person name="Woodbridge P."/>
            <person name="Tindall E.A."/>
            <person name="Bertelsen M.F."/>
            <person name="Dixon D."/>
            <person name="Pyecroft S."/>
            <person name="Helgen K.M."/>
            <person name="Lesk A.M."/>
            <person name="Pringle T.H."/>
            <person name="Patterson N."/>
            <person name="Zhang Y."/>
            <person name="Kreiss A."/>
            <person name="Woods G.M."/>
            <person name="Jones M.E."/>
            <person name="Schuster S.C."/>
        </authorList>
    </citation>
    <scope>NUCLEOTIDE SEQUENCE [LARGE SCALE GENOMIC DNA]</scope>
</reference>
<organism evidence="2 3">
    <name type="scientific">Sarcophilus harrisii</name>
    <name type="common">Tasmanian devil</name>
    <name type="synonym">Sarcophilus laniarius</name>
    <dbReference type="NCBI Taxonomy" id="9305"/>
    <lineage>
        <taxon>Eukaryota</taxon>
        <taxon>Metazoa</taxon>
        <taxon>Chordata</taxon>
        <taxon>Craniata</taxon>
        <taxon>Vertebrata</taxon>
        <taxon>Euteleostomi</taxon>
        <taxon>Mammalia</taxon>
        <taxon>Metatheria</taxon>
        <taxon>Dasyuromorphia</taxon>
        <taxon>Dasyuridae</taxon>
        <taxon>Sarcophilus</taxon>
    </lineage>
</organism>
<dbReference type="Proteomes" id="UP000007648">
    <property type="component" value="Unassembled WGS sequence"/>
</dbReference>
<protein>
    <recommendedName>
        <fullName evidence="4">Lymphocyte specific protein 1</fullName>
    </recommendedName>
</protein>
<sequence length="226" mass="24687">MNGSGGGGGSAALLRRRSSKQGLQNLLRLTAQWSVEDEEEAARERRRRERDRQLRSQSEDGLGGPETPPEQQKLLALKPPELEEDEGFSDWSQKPEQRKPRWGGGDGGLDEGEAPPEDSPASEDRTEGSSHRSYEEEEEEEEEPHLSRTQAGLSQLCVDPASGPEEAETTRDVPEEEMGLLEAGDRLPGRLETEVQREEGQGPPLGSRSWSGSPVVTALGCGAFSE</sequence>
<keyword evidence="3" id="KW-1185">Reference proteome</keyword>
<feature type="compositionally biased region" description="Basic and acidic residues" evidence="1">
    <location>
        <begin position="183"/>
        <end position="200"/>
    </location>
</feature>
<reference evidence="2" key="3">
    <citation type="submission" date="2025-09" db="UniProtKB">
        <authorList>
            <consortium name="Ensembl"/>
        </authorList>
    </citation>
    <scope>IDENTIFICATION</scope>
</reference>
<dbReference type="PANTHER" id="PTHR18949">
    <property type="entry name" value="CALDESMON"/>
    <property type="match status" value="1"/>
</dbReference>
<feature type="region of interest" description="Disordered" evidence="1">
    <location>
        <begin position="27"/>
        <end position="215"/>
    </location>
</feature>
<dbReference type="AlphaFoldDB" id="A0A7N4NR81"/>
<evidence type="ECO:0000256" key="1">
    <source>
        <dbReference type="SAM" id="MobiDB-lite"/>
    </source>
</evidence>